<evidence type="ECO:0000313" key="3">
    <source>
        <dbReference type="Proteomes" id="UP000499080"/>
    </source>
</evidence>
<evidence type="ECO:0000313" key="2">
    <source>
        <dbReference type="EMBL" id="GBM39108.1"/>
    </source>
</evidence>
<protein>
    <submittedName>
        <fullName evidence="2">Uncharacterized protein</fullName>
    </submittedName>
</protein>
<name>A0A4Y2FEM5_ARAVE</name>
<keyword evidence="3" id="KW-1185">Reference proteome</keyword>
<gene>
    <name evidence="2" type="ORF">AVEN_73050_1</name>
</gene>
<comment type="caution">
    <text evidence="2">The sequence shown here is derived from an EMBL/GenBank/DDBJ whole genome shotgun (WGS) entry which is preliminary data.</text>
</comment>
<organism evidence="2 3">
    <name type="scientific">Araneus ventricosus</name>
    <name type="common">Orbweaver spider</name>
    <name type="synonym">Epeira ventricosa</name>
    <dbReference type="NCBI Taxonomy" id="182803"/>
    <lineage>
        <taxon>Eukaryota</taxon>
        <taxon>Metazoa</taxon>
        <taxon>Ecdysozoa</taxon>
        <taxon>Arthropoda</taxon>
        <taxon>Chelicerata</taxon>
        <taxon>Arachnida</taxon>
        <taxon>Araneae</taxon>
        <taxon>Araneomorphae</taxon>
        <taxon>Entelegynae</taxon>
        <taxon>Araneoidea</taxon>
        <taxon>Araneidae</taxon>
        <taxon>Araneus</taxon>
    </lineage>
</organism>
<reference evidence="2 3" key="1">
    <citation type="journal article" date="2019" name="Sci. Rep.">
        <title>Orb-weaving spider Araneus ventricosus genome elucidates the spidroin gene catalogue.</title>
        <authorList>
            <person name="Kono N."/>
            <person name="Nakamura H."/>
            <person name="Ohtoshi R."/>
            <person name="Moran D.A.P."/>
            <person name="Shinohara A."/>
            <person name="Yoshida Y."/>
            <person name="Fujiwara M."/>
            <person name="Mori M."/>
            <person name="Tomita M."/>
            <person name="Arakawa K."/>
        </authorList>
    </citation>
    <scope>NUCLEOTIDE SEQUENCE [LARGE SCALE GENOMIC DNA]</scope>
</reference>
<sequence length="149" mass="16354">MAQSAETSAMNNEWGFSSHLNGAKDGRIMEICSNKPHLNQGHCSVSKNEKGPWWPSGKVSTSGMEAPRSQRPIRGRGGLVARSRPREWRLRGSKPDNTEDPPCVGPVARQIICSGQTSSHWCGAEVWRGGASSCVVRQLRFKITRSVPK</sequence>
<feature type="region of interest" description="Disordered" evidence="1">
    <location>
        <begin position="42"/>
        <end position="82"/>
    </location>
</feature>
<dbReference type="AlphaFoldDB" id="A0A4Y2FEM5"/>
<proteinExistence type="predicted"/>
<dbReference type="EMBL" id="BGPR01000885">
    <property type="protein sequence ID" value="GBM39108.1"/>
    <property type="molecule type" value="Genomic_DNA"/>
</dbReference>
<accession>A0A4Y2FEM5</accession>
<dbReference type="Proteomes" id="UP000499080">
    <property type="component" value="Unassembled WGS sequence"/>
</dbReference>
<evidence type="ECO:0000256" key="1">
    <source>
        <dbReference type="SAM" id="MobiDB-lite"/>
    </source>
</evidence>